<evidence type="ECO:0000313" key="1">
    <source>
        <dbReference type="EMBL" id="KAK6789117.1"/>
    </source>
</evidence>
<gene>
    <name evidence="1" type="ORF">RDI58_012916</name>
</gene>
<reference evidence="1 2" key="1">
    <citation type="submission" date="2024-02" db="EMBL/GenBank/DDBJ databases">
        <title>de novo genome assembly of Solanum bulbocastanum strain 11H21.</title>
        <authorList>
            <person name="Hosaka A.J."/>
        </authorList>
    </citation>
    <scope>NUCLEOTIDE SEQUENCE [LARGE SCALE GENOMIC DNA]</scope>
    <source>
        <tissue evidence="1">Young leaves</tissue>
    </source>
</reference>
<dbReference type="Proteomes" id="UP001371456">
    <property type="component" value="Unassembled WGS sequence"/>
</dbReference>
<sequence length="45" mass="5197">MRILCQKLQILDYPRQCLGLIKLMLAQPLKELWATLTLNILEGNS</sequence>
<accession>A0AAN8YE41</accession>
<evidence type="ECO:0000313" key="2">
    <source>
        <dbReference type="Proteomes" id="UP001371456"/>
    </source>
</evidence>
<dbReference type="EMBL" id="JBANQN010000005">
    <property type="protein sequence ID" value="KAK6789117.1"/>
    <property type="molecule type" value="Genomic_DNA"/>
</dbReference>
<organism evidence="1 2">
    <name type="scientific">Solanum bulbocastanum</name>
    <name type="common">Wild potato</name>
    <dbReference type="NCBI Taxonomy" id="147425"/>
    <lineage>
        <taxon>Eukaryota</taxon>
        <taxon>Viridiplantae</taxon>
        <taxon>Streptophyta</taxon>
        <taxon>Embryophyta</taxon>
        <taxon>Tracheophyta</taxon>
        <taxon>Spermatophyta</taxon>
        <taxon>Magnoliopsida</taxon>
        <taxon>eudicotyledons</taxon>
        <taxon>Gunneridae</taxon>
        <taxon>Pentapetalae</taxon>
        <taxon>asterids</taxon>
        <taxon>lamiids</taxon>
        <taxon>Solanales</taxon>
        <taxon>Solanaceae</taxon>
        <taxon>Solanoideae</taxon>
        <taxon>Solaneae</taxon>
        <taxon>Solanum</taxon>
    </lineage>
</organism>
<protein>
    <submittedName>
        <fullName evidence="1">Uncharacterized protein</fullName>
    </submittedName>
</protein>
<keyword evidence="2" id="KW-1185">Reference proteome</keyword>
<name>A0AAN8YE41_SOLBU</name>
<comment type="caution">
    <text evidence="1">The sequence shown here is derived from an EMBL/GenBank/DDBJ whole genome shotgun (WGS) entry which is preliminary data.</text>
</comment>
<dbReference type="AlphaFoldDB" id="A0AAN8YE41"/>
<proteinExistence type="predicted"/>